<dbReference type="Pfam" id="PF13592">
    <property type="entry name" value="HTH_33"/>
    <property type="match status" value="1"/>
</dbReference>
<sequence>MAALSLPYRNGQVEGQVNRLKLIKRSMYGRATFDLLRRRILARASEATPPARKVRESPFSLDKNKWKRIYQEQGVTGLQIGYLGSVSYLTEEERTQTIAWLQAQERWSVAELQTYLKTTFEVEYQSLQSYDDLLHAAGLSWQKTQAQSPKKTIKPSRPNAKNERRIWKRTVKKSWLGRARCCSLTSVSWFGAMPVATPGASGIRVRPLP</sequence>
<keyword evidence="3" id="KW-1185">Reference proteome</keyword>
<evidence type="ECO:0000313" key="2">
    <source>
        <dbReference type="EMBL" id="MBP1464352.1"/>
    </source>
</evidence>
<organism evidence="2 3">
    <name type="scientific">Candidatus Chloroploca mongolica</name>
    <dbReference type="NCBI Taxonomy" id="2528176"/>
    <lineage>
        <taxon>Bacteria</taxon>
        <taxon>Bacillati</taxon>
        <taxon>Chloroflexota</taxon>
        <taxon>Chloroflexia</taxon>
        <taxon>Chloroflexales</taxon>
        <taxon>Chloroflexineae</taxon>
        <taxon>Oscillochloridaceae</taxon>
        <taxon>Candidatus Chloroploca</taxon>
    </lineage>
</organism>
<comment type="caution">
    <text evidence="2">The sequence shown here is derived from an EMBL/GenBank/DDBJ whole genome shotgun (WGS) entry which is preliminary data.</text>
</comment>
<protein>
    <submittedName>
        <fullName evidence="2">Winged helix-turn-helix domain-containing protein</fullName>
    </submittedName>
</protein>
<proteinExistence type="predicted"/>
<evidence type="ECO:0000313" key="3">
    <source>
        <dbReference type="Proteomes" id="UP001193081"/>
    </source>
</evidence>
<dbReference type="InterPro" id="IPR009057">
    <property type="entry name" value="Homeodomain-like_sf"/>
</dbReference>
<reference evidence="2 3" key="1">
    <citation type="submission" date="2021-03" db="EMBL/GenBank/DDBJ databases">
        <authorList>
            <person name="Grouzdev D.S."/>
        </authorList>
    </citation>
    <scope>NUCLEOTIDE SEQUENCE [LARGE SCALE GENOMIC DNA]</scope>
    <source>
        <strain evidence="2 3">M50-1</strain>
    </source>
</reference>
<dbReference type="SUPFAM" id="SSF46689">
    <property type="entry name" value="Homeodomain-like"/>
    <property type="match status" value="1"/>
</dbReference>
<accession>A0ABS4D4I1</accession>
<name>A0ABS4D4I1_9CHLR</name>
<dbReference type="EMBL" id="SIJK02000001">
    <property type="protein sequence ID" value="MBP1464352.1"/>
    <property type="molecule type" value="Genomic_DNA"/>
</dbReference>
<dbReference type="InterPro" id="IPR025959">
    <property type="entry name" value="Winged_HTH_dom"/>
</dbReference>
<feature type="domain" description="Winged helix-turn helix" evidence="1">
    <location>
        <begin position="104"/>
        <end position="150"/>
    </location>
</feature>
<evidence type="ECO:0000259" key="1">
    <source>
        <dbReference type="Pfam" id="PF13592"/>
    </source>
</evidence>
<gene>
    <name evidence="2" type="ORF">EYB53_001405</name>
</gene>
<dbReference type="Proteomes" id="UP001193081">
    <property type="component" value="Unassembled WGS sequence"/>
</dbReference>